<feature type="signal peptide" evidence="6">
    <location>
        <begin position="1"/>
        <end position="18"/>
    </location>
</feature>
<dbReference type="GO" id="GO:0052689">
    <property type="term" value="F:carboxylic ester hydrolase activity"/>
    <property type="evidence" value="ECO:0007669"/>
    <property type="project" value="UniProtKB-KW"/>
</dbReference>
<feature type="domain" description="Carboxylesterase type B" evidence="7">
    <location>
        <begin position="21"/>
        <end position="535"/>
    </location>
</feature>
<feature type="chain" id="PRO_5042673220" description="Carboxylic ester hydrolase" evidence="6">
    <location>
        <begin position="19"/>
        <end position="654"/>
    </location>
</feature>
<dbReference type="PROSITE" id="PS00122">
    <property type="entry name" value="CARBOXYLESTERASE_B_1"/>
    <property type="match status" value="1"/>
</dbReference>
<evidence type="ECO:0000313" key="8">
    <source>
        <dbReference type="EMBL" id="KAK4878857.1"/>
    </source>
</evidence>
<protein>
    <recommendedName>
        <fullName evidence="6">Carboxylic ester hydrolase</fullName>
        <ecNumber evidence="6">3.1.1.-</ecNumber>
    </recommendedName>
</protein>
<gene>
    <name evidence="8" type="ORF">RN001_011363</name>
</gene>
<dbReference type="Proteomes" id="UP001353858">
    <property type="component" value="Unassembled WGS sequence"/>
</dbReference>
<name>A0AAN7PXQ0_9COLE</name>
<evidence type="ECO:0000256" key="4">
    <source>
        <dbReference type="ARBA" id="ARBA00023157"/>
    </source>
</evidence>
<dbReference type="InterPro" id="IPR002018">
    <property type="entry name" value="CarbesteraseB"/>
</dbReference>
<dbReference type="SUPFAM" id="SSF53474">
    <property type="entry name" value="alpha/beta-Hydrolases"/>
    <property type="match status" value="1"/>
</dbReference>
<evidence type="ECO:0000256" key="3">
    <source>
        <dbReference type="ARBA" id="ARBA00022801"/>
    </source>
</evidence>
<keyword evidence="4" id="KW-1015">Disulfide bond</keyword>
<keyword evidence="5" id="KW-0325">Glycoprotein</keyword>
<organism evidence="8 9">
    <name type="scientific">Aquatica leii</name>
    <dbReference type="NCBI Taxonomy" id="1421715"/>
    <lineage>
        <taxon>Eukaryota</taxon>
        <taxon>Metazoa</taxon>
        <taxon>Ecdysozoa</taxon>
        <taxon>Arthropoda</taxon>
        <taxon>Hexapoda</taxon>
        <taxon>Insecta</taxon>
        <taxon>Pterygota</taxon>
        <taxon>Neoptera</taxon>
        <taxon>Endopterygota</taxon>
        <taxon>Coleoptera</taxon>
        <taxon>Polyphaga</taxon>
        <taxon>Elateriformia</taxon>
        <taxon>Elateroidea</taxon>
        <taxon>Lampyridae</taxon>
        <taxon>Luciolinae</taxon>
        <taxon>Aquatica</taxon>
    </lineage>
</organism>
<comment type="caution">
    <text evidence="8">The sequence shown here is derived from an EMBL/GenBank/DDBJ whole genome shotgun (WGS) entry which is preliminary data.</text>
</comment>
<dbReference type="Gene3D" id="3.40.50.1820">
    <property type="entry name" value="alpha/beta hydrolase"/>
    <property type="match status" value="1"/>
</dbReference>
<dbReference type="InterPro" id="IPR019826">
    <property type="entry name" value="Carboxylesterase_B_AS"/>
</dbReference>
<dbReference type="EC" id="3.1.1.-" evidence="6"/>
<evidence type="ECO:0000256" key="5">
    <source>
        <dbReference type="ARBA" id="ARBA00023180"/>
    </source>
</evidence>
<evidence type="ECO:0000259" key="7">
    <source>
        <dbReference type="Pfam" id="PF00135"/>
    </source>
</evidence>
<keyword evidence="9" id="KW-1185">Reference proteome</keyword>
<dbReference type="EMBL" id="JARPUR010000004">
    <property type="protein sequence ID" value="KAK4878857.1"/>
    <property type="molecule type" value="Genomic_DNA"/>
</dbReference>
<keyword evidence="3 6" id="KW-0378">Hydrolase</keyword>
<reference evidence="9" key="1">
    <citation type="submission" date="2023-01" db="EMBL/GenBank/DDBJ databases">
        <title>Key to firefly adult light organ development and bioluminescence: homeobox transcription factors regulate luciferase expression and transportation to peroxisome.</title>
        <authorList>
            <person name="Fu X."/>
        </authorList>
    </citation>
    <scope>NUCLEOTIDE SEQUENCE [LARGE SCALE GENOMIC DNA]</scope>
</reference>
<evidence type="ECO:0000313" key="9">
    <source>
        <dbReference type="Proteomes" id="UP001353858"/>
    </source>
</evidence>
<comment type="similarity">
    <text evidence="1 6">Belongs to the type-B carboxylesterase/lipase family.</text>
</comment>
<dbReference type="InterPro" id="IPR050309">
    <property type="entry name" value="Type-B_Carboxylest/Lipase"/>
</dbReference>
<evidence type="ECO:0000256" key="2">
    <source>
        <dbReference type="ARBA" id="ARBA00022487"/>
    </source>
</evidence>
<keyword evidence="6" id="KW-0732">Signal</keyword>
<accession>A0AAN7PXQ0</accession>
<sequence length="654" mass="73830">MYFYHASVFLVILKFGSTEDVIRQTQYGLVQGEIRKSRAEGSVAEYYYFGGVPYAQPPIGSLRFQDPIPPIPWNGVLNTSTHNMTCTQFYNISIGPEVIGSEDCLYLEVSVPISHVNASQKLPVMVWIHGGTFIYSGVNDTGPDYLMEEPVVLVAIDYRLNVFGFLSTLDDNANGNAGLKDQLLALKWIQNNIEYFGGDPNKVTIFGCSAGGSSVQLHMLSQKSRGLFHRAISQSGTPLNPWSFQKNPLEMARRLGSGFGIVNTNNKVLVEELQKIPFDQLLTMIANQDVMGPSFLYTAQPFTVSIEADSDSAFLTDRAYKLLEIGNINSVPYMMGHTTEEGSFPYEYVDANVIDIELFDKNPYLLIPVSMNIPKDSPCLSYTLQQIQNVYFNNSLFSDKMNWINFQSQDAFIRGILKSVEMICQHTSIPIYYYQYSYVGNKTVSYTGNGAAHYAEISYLLYPLNLYSTSKENEADKLTRQRLVRLWVNFAYFGNPTPSEESLLENVIWPTYCYKNIYLDIGKNFTLLKTANSMYEDFWTDLMKDSFRQYSDLKCATPKNAMKMFQSLGIWMDIDVCERKDFAPSFTMLNVDNTANQNTTLEETTDHYFGATTTNDKIKPSTSEIQNFISNSNILADSSSVDDSLSSHGNARQE</sequence>
<dbReference type="AlphaFoldDB" id="A0AAN7PXQ0"/>
<dbReference type="InterPro" id="IPR029058">
    <property type="entry name" value="AB_hydrolase_fold"/>
</dbReference>
<dbReference type="PANTHER" id="PTHR11559">
    <property type="entry name" value="CARBOXYLESTERASE"/>
    <property type="match status" value="1"/>
</dbReference>
<keyword evidence="2" id="KW-0719">Serine esterase</keyword>
<proteinExistence type="inferred from homology"/>
<dbReference type="Pfam" id="PF00135">
    <property type="entry name" value="COesterase"/>
    <property type="match status" value="1"/>
</dbReference>
<evidence type="ECO:0000256" key="6">
    <source>
        <dbReference type="RuleBase" id="RU361235"/>
    </source>
</evidence>
<evidence type="ECO:0000256" key="1">
    <source>
        <dbReference type="ARBA" id="ARBA00005964"/>
    </source>
</evidence>